<accession>A0ABS6G8S4</accession>
<dbReference type="RefSeq" id="WP_216418802.1">
    <property type="nucleotide sequence ID" value="NZ_JAHLQK010000006.1"/>
</dbReference>
<gene>
    <name evidence="1" type="ORF">KQI88_15335</name>
</gene>
<comment type="caution">
    <text evidence="1">The sequence shown here is derived from an EMBL/GenBank/DDBJ whole genome shotgun (WGS) entry which is preliminary data.</text>
</comment>
<protein>
    <submittedName>
        <fullName evidence="1">DUF4652 domain-containing protein</fullName>
    </submittedName>
</protein>
<dbReference type="InterPro" id="IPR028102">
    <property type="entry name" value="DUF4652"/>
</dbReference>
<dbReference type="Proteomes" id="UP000779508">
    <property type="component" value="Unassembled WGS sequence"/>
</dbReference>
<keyword evidence="2" id="KW-1185">Reference proteome</keyword>
<dbReference type="Pfam" id="PF15525">
    <property type="entry name" value="DUF4652"/>
    <property type="match status" value="1"/>
</dbReference>
<dbReference type="EMBL" id="JAHLQK010000006">
    <property type="protein sequence ID" value="MBU5677791.1"/>
    <property type="molecule type" value="Genomic_DNA"/>
</dbReference>
<reference evidence="1 2" key="1">
    <citation type="submission" date="2021-06" db="EMBL/GenBank/DDBJ databases">
        <authorList>
            <person name="Sun Q."/>
            <person name="Li D."/>
        </authorList>
    </citation>
    <scope>NUCLEOTIDE SEQUENCE [LARGE SCALE GENOMIC DNA]</scope>
    <source>
        <strain evidence="1 2">MSJ-5</strain>
    </source>
</reference>
<sequence>MGKFIETLSSDQSLYFDEYNSIFIEKDDNKIIINNNTPSMPIISPNKDKFAYISPFEWEQLGSLYLYNTTTSSSDLLIEPSESNIPKDAIWINNEYLLVIIGHAYGTVSTGGNLYLLNTTTREITLFRECSEEQQFTKIDLINDYLNVTVITYQDDIFNEYTESSFTISIDDILKK</sequence>
<evidence type="ECO:0000313" key="2">
    <source>
        <dbReference type="Proteomes" id="UP000779508"/>
    </source>
</evidence>
<name>A0ABS6G8S4_9FIRM</name>
<proteinExistence type="predicted"/>
<evidence type="ECO:0000313" key="1">
    <source>
        <dbReference type="EMBL" id="MBU5677791.1"/>
    </source>
</evidence>
<organism evidence="1 2">
    <name type="scientific">Alkaliphilus flagellatus</name>
    <dbReference type="NCBI Taxonomy" id="2841507"/>
    <lineage>
        <taxon>Bacteria</taxon>
        <taxon>Bacillati</taxon>
        <taxon>Bacillota</taxon>
        <taxon>Clostridia</taxon>
        <taxon>Peptostreptococcales</taxon>
        <taxon>Natronincolaceae</taxon>
        <taxon>Alkaliphilus</taxon>
    </lineage>
</organism>